<dbReference type="PANTHER" id="PTHR45772:SF4">
    <property type="entry name" value="ABC TRANSPORTER ATP-BINDING PROTEIN"/>
    <property type="match status" value="1"/>
</dbReference>
<dbReference type="PANTHER" id="PTHR45772">
    <property type="entry name" value="CONSERVED COMPONENT OF ABC TRANSPORTER FOR NATURAL AMINO ACIDS-RELATED"/>
    <property type="match status" value="1"/>
</dbReference>
<evidence type="ECO:0000259" key="5">
    <source>
        <dbReference type="PROSITE" id="PS50893"/>
    </source>
</evidence>
<dbReference type="SUPFAM" id="SSF52540">
    <property type="entry name" value="P-loop containing nucleoside triphosphate hydrolases"/>
    <property type="match status" value="1"/>
</dbReference>
<dbReference type="EMBL" id="PVNH01000008">
    <property type="protein sequence ID" value="PRX45889.1"/>
    <property type="molecule type" value="Genomic_DNA"/>
</dbReference>
<dbReference type="GO" id="GO:0016887">
    <property type="term" value="F:ATP hydrolysis activity"/>
    <property type="evidence" value="ECO:0007669"/>
    <property type="project" value="InterPro"/>
</dbReference>
<feature type="region of interest" description="Disordered" evidence="4">
    <location>
        <begin position="1"/>
        <end position="26"/>
    </location>
</feature>
<dbReference type="Gene3D" id="3.40.50.300">
    <property type="entry name" value="P-loop containing nucleotide triphosphate hydrolases"/>
    <property type="match status" value="1"/>
</dbReference>
<dbReference type="GO" id="GO:0005524">
    <property type="term" value="F:ATP binding"/>
    <property type="evidence" value="ECO:0007669"/>
    <property type="project" value="UniProtKB-KW"/>
</dbReference>
<evidence type="ECO:0000256" key="4">
    <source>
        <dbReference type="SAM" id="MobiDB-lite"/>
    </source>
</evidence>
<dbReference type="Proteomes" id="UP000238362">
    <property type="component" value="Unassembled WGS sequence"/>
</dbReference>
<gene>
    <name evidence="6" type="ORF">B0I33_10835</name>
</gene>
<evidence type="ECO:0000313" key="6">
    <source>
        <dbReference type="EMBL" id="PRX45889.1"/>
    </source>
</evidence>
<dbReference type="RefSeq" id="WP_425440497.1">
    <property type="nucleotide sequence ID" value="NZ_PVNH01000008.1"/>
</dbReference>
<reference evidence="6 7" key="1">
    <citation type="submission" date="2018-03" db="EMBL/GenBank/DDBJ databases">
        <title>Genomic Encyclopedia of Type Strains, Phase III (KMG-III): the genomes of soil and plant-associated and newly described type strains.</title>
        <authorList>
            <person name="Whitman W."/>
        </authorList>
    </citation>
    <scope>NUCLEOTIDE SEQUENCE [LARGE SCALE GENOMIC DNA]</scope>
    <source>
        <strain evidence="6 7">CGMCC 4.7125</strain>
    </source>
</reference>
<dbReference type="AlphaFoldDB" id="A0A2T0LQV6"/>
<dbReference type="InterPro" id="IPR051120">
    <property type="entry name" value="ABC_AA/LPS_Transport"/>
</dbReference>
<dbReference type="CDD" id="cd03219">
    <property type="entry name" value="ABC_Mj1267_LivG_branched"/>
    <property type="match status" value="1"/>
</dbReference>
<dbReference type="InterPro" id="IPR032823">
    <property type="entry name" value="BCA_ABC_TP_C"/>
</dbReference>
<comment type="caution">
    <text evidence="6">The sequence shown here is derived from an EMBL/GenBank/DDBJ whole genome shotgun (WGS) entry which is preliminary data.</text>
</comment>
<dbReference type="SMART" id="SM00382">
    <property type="entry name" value="AAA"/>
    <property type="match status" value="1"/>
</dbReference>
<feature type="domain" description="ABC transporter" evidence="5">
    <location>
        <begin position="30"/>
        <end position="276"/>
    </location>
</feature>
<evidence type="ECO:0000256" key="1">
    <source>
        <dbReference type="ARBA" id="ARBA00022448"/>
    </source>
</evidence>
<proteinExistence type="predicted"/>
<dbReference type="InterPro" id="IPR003439">
    <property type="entry name" value="ABC_transporter-like_ATP-bd"/>
</dbReference>
<keyword evidence="1" id="KW-0813">Transport</keyword>
<feature type="region of interest" description="Disordered" evidence="4">
    <location>
        <begin position="274"/>
        <end position="294"/>
    </location>
</feature>
<dbReference type="GO" id="GO:0005886">
    <property type="term" value="C:plasma membrane"/>
    <property type="evidence" value="ECO:0007669"/>
    <property type="project" value="TreeGrafter"/>
</dbReference>
<evidence type="ECO:0000256" key="2">
    <source>
        <dbReference type="ARBA" id="ARBA00022741"/>
    </source>
</evidence>
<protein>
    <submittedName>
        <fullName evidence="6">Branched-chain amino acid transport system ATP-binding protein</fullName>
    </submittedName>
</protein>
<organism evidence="6 7">
    <name type="scientific">Prauserella shujinwangii</name>
    <dbReference type="NCBI Taxonomy" id="1453103"/>
    <lineage>
        <taxon>Bacteria</taxon>
        <taxon>Bacillati</taxon>
        <taxon>Actinomycetota</taxon>
        <taxon>Actinomycetes</taxon>
        <taxon>Pseudonocardiales</taxon>
        <taxon>Pseudonocardiaceae</taxon>
        <taxon>Prauserella</taxon>
    </lineage>
</organism>
<dbReference type="InterPro" id="IPR027417">
    <property type="entry name" value="P-loop_NTPase"/>
</dbReference>
<dbReference type="InterPro" id="IPR003593">
    <property type="entry name" value="AAA+_ATPase"/>
</dbReference>
<keyword evidence="3 6" id="KW-0067">ATP-binding</keyword>
<dbReference type="Pfam" id="PF00005">
    <property type="entry name" value="ABC_tran"/>
    <property type="match status" value="1"/>
</dbReference>
<dbReference type="PROSITE" id="PS50893">
    <property type="entry name" value="ABC_TRANSPORTER_2"/>
    <property type="match status" value="1"/>
</dbReference>
<name>A0A2T0LQV6_9PSEU</name>
<evidence type="ECO:0000256" key="3">
    <source>
        <dbReference type="ARBA" id="ARBA00022840"/>
    </source>
</evidence>
<evidence type="ECO:0000313" key="7">
    <source>
        <dbReference type="Proteomes" id="UP000238362"/>
    </source>
</evidence>
<keyword evidence="7" id="KW-1185">Reference proteome</keyword>
<dbReference type="Pfam" id="PF12399">
    <property type="entry name" value="BCA_ABC_TP_C"/>
    <property type="match status" value="1"/>
</dbReference>
<accession>A0A2T0LQV6</accession>
<keyword evidence="2" id="KW-0547">Nucleotide-binding</keyword>
<sequence length="294" mass="30901">MTSPGTSETTGRAGTGHRHARGRPDPAPLFAVSGVTVRFGGLTALDDVSLAVRPHEVHGVIGPNGAGKTTLFNVCCGFVRPDAGTISRHGTPLTDLRPHRLAGMGVARTLQGLGLFRGLTVTENVMVGADRFRRSGFVSALLALPRSAADERALRERAWRAMSDAGVAEFAGRYPGSLPYAVQKRVALARALAADPELLLLDEPASGLGHDEISELGAFVRGLAERMSIVLVDHHMDLVMSVCDRITVLDFGRVVAAGAPEEVRDDPAVVDAYLGEEAHRGGSDGNDGNDGNDG</sequence>